<reference evidence="2 3" key="1">
    <citation type="submission" date="2020-06" db="EMBL/GenBank/DDBJ databases">
        <title>Description of novel acetic acid bacteria.</title>
        <authorList>
            <person name="Sombolestani A."/>
        </authorList>
    </citation>
    <scope>NUCLEOTIDE SEQUENCE [LARGE SCALE GENOMIC DNA]</scope>
    <source>
        <strain evidence="2 3">LMG 31431</strain>
    </source>
</reference>
<dbReference type="GO" id="GO:0005829">
    <property type="term" value="C:cytosol"/>
    <property type="evidence" value="ECO:0007669"/>
    <property type="project" value="TreeGrafter"/>
</dbReference>
<comment type="caution">
    <text evidence="2">The sequence shown here is derived from an EMBL/GenBank/DDBJ whole genome shotgun (WGS) entry which is preliminary data.</text>
</comment>
<dbReference type="PANTHER" id="PTHR30419">
    <property type="entry name" value="HTH-TYPE TRANSCRIPTIONAL REGULATOR YBHD"/>
    <property type="match status" value="1"/>
</dbReference>
<dbReference type="SUPFAM" id="SSF53850">
    <property type="entry name" value="Periplasmic binding protein-like II"/>
    <property type="match status" value="1"/>
</dbReference>
<gene>
    <name evidence="2" type="ORF">HUK84_08070</name>
</gene>
<protein>
    <recommendedName>
        <fullName evidence="1">LysR substrate-binding domain-containing protein</fullName>
    </recommendedName>
</protein>
<feature type="domain" description="LysR substrate-binding" evidence="1">
    <location>
        <begin position="10"/>
        <end position="213"/>
    </location>
</feature>
<accession>A0A7Y7M6M0</accession>
<dbReference type="InterPro" id="IPR005119">
    <property type="entry name" value="LysR_subst-bd"/>
</dbReference>
<proteinExistence type="predicted"/>
<dbReference type="EMBL" id="JABXXP010000115">
    <property type="protein sequence ID" value="NVN11094.1"/>
    <property type="molecule type" value="Genomic_DNA"/>
</dbReference>
<sequence>MFITIEELRGLATGEVRLVTMTGFADSVLSEALRRFCAAHPKIKLSIRMGNGEEICRSLLAHESDLGLGYNLPTRPRLTRFLEFDFQVGAVMSDSHPLSREPSLGPNDFSGYPLVLADSSMSLRQVIDASMGEKISSDIVMETDSIYLMKRMARESPYISFMNYADVSMDLISGNLVFIPVRAKANWQTIALVHRASLVPAPAIMALGREIERAFGARVGREGINMKSMLHESR</sequence>
<organism evidence="2 3">
    <name type="scientific">Nguyenibacter vanlangensis</name>
    <dbReference type="NCBI Taxonomy" id="1216886"/>
    <lineage>
        <taxon>Bacteria</taxon>
        <taxon>Pseudomonadati</taxon>
        <taxon>Pseudomonadota</taxon>
        <taxon>Alphaproteobacteria</taxon>
        <taxon>Acetobacterales</taxon>
        <taxon>Acetobacteraceae</taxon>
        <taxon>Nguyenibacter</taxon>
    </lineage>
</organism>
<dbReference type="PANTHER" id="PTHR30419:SF8">
    <property type="entry name" value="NITROGEN ASSIMILATION TRANSCRIPTIONAL ACTIVATOR-RELATED"/>
    <property type="match status" value="1"/>
</dbReference>
<evidence type="ECO:0000259" key="1">
    <source>
        <dbReference type="Pfam" id="PF03466"/>
    </source>
</evidence>
<dbReference type="Gene3D" id="3.40.190.290">
    <property type="match status" value="1"/>
</dbReference>
<name>A0A7Y7M6M0_9PROT</name>
<dbReference type="AlphaFoldDB" id="A0A7Y7M6M0"/>
<evidence type="ECO:0000313" key="2">
    <source>
        <dbReference type="EMBL" id="NVN11094.1"/>
    </source>
</evidence>
<dbReference type="Proteomes" id="UP000534870">
    <property type="component" value="Unassembled WGS sequence"/>
</dbReference>
<dbReference type="Pfam" id="PF03466">
    <property type="entry name" value="LysR_substrate"/>
    <property type="match status" value="1"/>
</dbReference>
<dbReference type="RefSeq" id="WP_176639836.1">
    <property type="nucleotide sequence ID" value="NZ_JABXXP010000115.1"/>
</dbReference>
<dbReference type="GO" id="GO:0006355">
    <property type="term" value="P:regulation of DNA-templated transcription"/>
    <property type="evidence" value="ECO:0007669"/>
    <property type="project" value="TreeGrafter"/>
</dbReference>
<dbReference type="InterPro" id="IPR050950">
    <property type="entry name" value="HTH-type_LysR_regulators"/>
</dbReference>
<evidence type="ECO:0000313" key="3">
    <source>
        <dbReference type="Proteomes" id="UP000534870"/>
    </source>
</evidence>